<reference evidence="2" key="1">
    <citation type="journal article" date="2019" name="Int. J. Syst. Evol. Microbiol.">
        <title>The Global Catalogue of Microorganisms (GCM) 10K type strain sequencing project: providing services to taxonomists for standard genome sequencing and annotation.</title>
        <authorList>
            <consortium name="The Broad Institute Genomics Platform"/>
            <consortium name="The Broad Institute Genome Sequencing Center for Infectious Disease"/>
            <person name="Wu L."/>
            <person name="Ma J."/>
        </authorList>
    </citation>
    <scope>NUCLEOTIDE SEQUENCE [LARGE SCALE GENOMIC DNA]</scope>
    <source>
        <strain evidence="2">JCM 18304</strain>
    </source>
</reference>
<protein>
    <submittedName>
        <fullName evidence="1">L-rhamnose mutarotase</fullName>
    </submittedName>
</protein>
<dbReference type="PANTHER" id="PTHR34389:SF2">
    <property type="entry name" value="L-RHAMNOSE MUTAROTASE"/>
    <property type="match status" value="1"/>
</dbReference>
<evidence type="ECO:0000313" key="1">
    <source>
        <dbReference type="EMBL" id="GAA5188037.1"/>
    </source>
</evidence>
<dbReference type="Pfam" id="PF05336">
    <property type="entry name" value="rhaM"/>
    <property type="match status" value="1"/>
</dbReference>
<gene>
    <name evidence="1" type="ORF">GCM10023322_37740</name>
</gene>
<organism evidence="1 2">
    <name type="scientific">Rugosimonospora acidiphila</name>
    <dbReference type="NCBI Taxonomy" id="556531"/>
    <lineage>
        <taxon>Bacteria</taxon>
        <taxon>Bacillati</taxon>
        <taxon>Actinomycetota</taxon>
        <taxon>Actinomycetes</taxon>
        <taxon>Micromonosporales</taxon>
        <taxon>Micromonosporaceae</taxon>
        <taxon>Rugosimonospora</taxon>
    </lineage>
</organism>
<dbReference type="Proteomes" id="UP001501570">
    <property type="component" value="Unassembled WGS sequence"/>
</dbReference>
<dbReference type="RefSeq" id="WP_345631245.1">
    <property type="nucleotide sequence ID" value="NZ_BAABJQ010000010.1"/>
</dbReference>
<dbReference type="InterPro" id="IPR008000">
    <property type="entry name" value="Rham/fucose_mutarotase"/>
</dbReference>
<dbReference type="Gene3D" id="3.30.70.100">
    <property type="match status" value="1"/>
</dbReference>
<comment type="caution">
    <text evidence="1">The sequence shown here is derived from an EMBL/GenBank/DDBJ whole genome shotgun (WGS) entry which is preliminary data.</text>
</comment>
<name>A0ABP9RWW0_9ACTN</name>
<evidence type="ECO:0000313" key="2">
    <source>
        <dbReference type="Proteomes" id="UP001501570"/>
    </source>
</evidence>
<dbReference type="EMBL" id="BAABJQ010000010">
    <property type="protein sequence ID" value="GAA5188037.1"/>
    <property type="molecule type" value="Genomic_DNA"/>
</dbReference>
<accession>A0ABP9RWW0</accession>
<keyword evidence="2" id="KW-1185">Reference proteome</keyword>
<proteinExistence type="predicted"/>
<dbReference type="InterPro" id="IPR011008">
    <property type="entry name" value="Dimeric_a/b-barrel"/>
</dbReference>
<dbReference type="SUPFAM" id="SSF54909">
    <property type="entry name" value="Dimeric alpha+beta barrel"/>
    <property type="match status" value="1"/>
</dbReference>
<dbReference type="PANTHER" id="PTHR34389">
    <property type="entry name" value="L-RHAMNOSE MUTAROTASE"/>
    <property type="match status" value="1"/>
</dbReference>
<sequence>MQRIALHTRLAPGKEAEYEAVHAVIPPDLDAALREAGVHDWRIWRDGLDLFHVVEVEDYRRMRHFLRDHQANAPWQARMAELLEVEDDYSGDDSGINLVWELPH</sequence>